<comment type="caution">
    <text evidence="2">The sequence shown here is derived from an EMBL/GenBank/DDBJ whole genome shotgun (WGS) entry which is preliminary data.</text>
</comment>
<gene>
    <name evidence="2" type="ORF">WJX84_007648</name>
</gene>
<evidence type="ECO:0000313" key="3">
    <source>
        <dbReference type="Proteomes" id="UP001485043"/>
    </source>
</evidence>
<feature type="region of interest" description="Disordered" evidence="1">
    <location>
        <begin position="1"/>
        <end position="25"/>
    </location>
</feature>
<dbReference type="InterPro" id="IPR046347">
    <property type="entry name" value="bZIP_sf"/>
</dbReference>
<dbReference type="EMBL" id="JALJOV010000197">
    <property type="protein sequence ID" value="KAK9866019.1"/>
    <property type="molecule type" value="Genomic_DNA"/>
</dbReference>
<evidence type="ECO:0008006" key="4">
    <source>
        <dbReference type="Google" id="ProtNLM"/>
    </source>
</evidence>
<organism evidence="2 3">
    <name type="scientific">Apatococcus fuscideae</name>
    <dbReference type="NCBI Taxonomy" id="2026836"/>
    <lineage>
        <taxon>Eukaryota</taxon>
        <taxon>Viridiplantae</taxon>
        <taxon>Chlorophyta</taxon>
        <taxon>core chlorophytes</taxon>
        <taxon>Trebouxiophyceae</taxon>
        <taxon>Chlorellales</taxon>
        <taxon>Chlorellaceae</taxon>
        <taxon>Apatococcus</taxon>
    </lineage>
</organism>
<reference evidence="2 3" key="1">
    <citation type="journal article" date="2024" name="Nat. Commun.">
        <title>Phylogenomics reveals the evolutionary origins of lichenization in chlorophyte algae.</title>
        <authorList>
            <person name="Puginier C."/>
            <person name="Libourel C."/>
            <person name="Otte J."/>
            <person name="Skaloud P."/>
            <person name="Haon M."/>
            <person name="Grisel S."/>
            <person name="Petersen M."/>
            <person name="Berrin J.G."/>
            <person name="Delaux P.M."/>
            <person name="Dal Grande F."/>
            <person name="Keller J."/>
        </authorList>
    </citation>
    <scope>NUCLEOTIDE SEQUENCE [LARGE SCALE GENOMIC DNA]</scope>
    <source>
        <strain evidence="2 3">SAG 2523</strain>
    </source>
</reference>
<dbReference type="Proteomes" id="UP001485043">
    <property type="component" value="Unassembled WGS sequence"/>
</dbReference>
<evidence type="ECO:0000256" key="1">
    <source>
        <dbReference type="SAM" id="MobiDB-lite"/>
    </source>
</evidence>
<accession>A0AAW1TB05</accession>
<name>A0AAW1TB05_9CHLO</name>
<evidence type="ECO:0000313" key="2">
    <source>
        <dbReference type="EMBL" id="KAK9866019.1"/>
    </source>
</evidence>
<dbReference type="GO" id="GO:0003700">
    <property type="term" value="F:DNA-binding transcription factor activity"/>
    <property type="evidence" value="ECO:0007669"/>
    <property type="project" value="InterPro"/>
</dbReference>
<dbReference type="SUPFAM" id="SSF57959">
    <property type="entry name" value="Leucine zipper domain"/>
    <property type="match status" value="1"/>
</dbReference>
<keyword evidence="3" id="KW-1185">Reference proteome</keyword>
<proteinExistence type="predicted"/>
<dbReference type="CDD" id="cd14686">
    <property type="entry name" value="bZIP"/>
    <property type="match status" value="1"/>
</dbReference>
<sequence>MTAGRSRVEFLSEKNRRAQKRYRERQRERFADFKKQVEGLTQQVKSLKQDKECLQSRNELLENMMEEELKCAGGATRALTTAPVVDAADPLAGTDVENYALGMDDVCRSLLKNLPQAQAQLILPLNGSKLYGFEDLVVLYQALCSEFARLLANGAEDPSSKLHPELLRMHHIHINEVARHFEKRPVLLRRIQMASKYGDGTEAIWQKAAATLDLMPAQVEQIVAAREAFRVGLIGSVGRRRACLGTLSMSSIDCITSEGRLAELFLKEIQAADLAKATLMEEHALRNTLANDIRKALTPAQYCRWTVEIYPHASDWLALAHAVECLHRGAPTSLASVLASSRTGPPPPSFSDDVFEDLSDAQATDFLQEFDFLQSTNAGAGPSASGLLPPTDPMLALNAVPACPPFSGPSHALARG</sequence>
<dbReference type="AlphaFoldDB" id="A0AAW1TB05"/>
<protein>
    <recommendedName>
        <fullName evidence="4">BZIP domain-containing protein</fullName>
    </recommendedName>
</protein>
<feature type="compositionally biased region" description="Basic and acidic residues" evidence="1">
    <location>
        <begin position="1"/>
        <end position="16"/>
    </location>
</feature>